<reference evidence="1 2" key="1">
    <citation type="submission" date="2016-08" db="EMBL/GenBank/DDBJ databases">
        <title>Hymenobacter coccineus sp. nov., Hymenobacter lapidarius sp. nov. and Hymenobacter glacialis sp. nov., isolated from Antarctic soil.</title>
        <authorList>
            <person name="Sedlacek I."/>
            <person name="Kralova S."/>
            <person name="Kyrova K."/>
            <person name="Maslanova I."/>
            <person name="Stankova E."/>
            <person name="Vrbovska V."/>
            <person name="Nemec M."/>
            <person name="Bartak M."/>
            <person name="Svec P."/>
            <person name="Busse H.-J."/>
            <person name="Pantucek R."/>
        </authorList>
    </citation>
    <scope>NUCLEOTIDE SEQUENCE [LARGE SCALE GENOMIC DNA]</scope>
    <source>
        <strain evidence="1 2">CCM 8649</strain>
    </source>
</reference>
<evidence type="ECO:0000313" key="2">
    <source>
        <dbReference type="Proteomes" id="UP000177506"/>
    </source>
</evidence>
<organism evidence="1 2">
    <name type="scientific">Hymenobacter coccineus</name>
    <dbReference type="NCBI Taxonomy" id="1908235"/>
    <lineage>
        <taxon>Bacteria</taxon>
        <taxon>Pseudomonadati</taxon>
        <taxon>Bacteroidota</taxon>
        <taxon>Cytophagia</taxon>
        <taxon>Cytophagales</taxon>
        <taxon>Hymenobacteraceae</taxon>
        <taxon>Hymenobacter</taxon>
    </lineage>
</organism>
<dbReference type="Proteomes" id="UP000177506">
    <property type="component" value="Unassembled WGS sequence"/>
</dbReference>
<name>A0A1G1TH48_9BACT</name>
<accession>A0A1G1TH48</accession>
<gene>
    <name evidence="1" type="ORF">BEN49_23505</name>
</gene>
<proteinExistence type="predicted"/>
<protein>
    <submittedName>
        <fullName evidence="1">Uncharacterized protein</fullName>
    </submittedName>
</protein>
<sequence length="92" mass="10816">MEVVKHKKRGGELQKISYFDATGRRVLAERYEGGQLTRLELREYPARRTQYGRPTASWLLVRGDYLRHQFLSAPTHATTHYYHRLRPAGECL</sequence>
<dbReference type="EMBL" id="MDZA01000180">
    <property type="protein sequence ID" value="OGX90204.1"/>
    <property type="molecule type" value="Genomic_DNA"/>
</dbReference>
<evidence type="ECO:0000313" key="1">
    <source>
        <dbReference type="EMBL" id="OGX90204.1"/>
    </source>
</evidence>
<comment type="caution">
    <text evidence="1">The sequence shown here is derived from an EMBL/GenBank/DDBJ whole genome shotgun (WGS) entry which is preliminary data.</text>
</comment>
<dbReference type="AlphaFoldDB" id="A0A1G1TH48"/>
<keyword evidence="2" id="KW-1185">Reference proteome</keyword>